<dbReference type="OrthoDB" id="411211at2759"/>
<dbReference type="VEuPathDB" id="ToxoDB:CSUI_001371"/>
<dbReference type="SUPFAM" id="SSF56300">
    <property type="entry name" value="Metallo-dependent phosphatases"/>
    <property type="match status" value="1"/>
</dbReference>
<keyword evidence="6" id="KW-0472">Membrane</keyword>
<comment type="catalytic activity">
    <reaction evidence="1">
        <text>a phosphate monoester + H2O = an alcohol + phosphate</text>
        <dbReference type="Rhea" id="RHEA:15017"/>
        <dbReference type="ChEBI" id="CHEBI:15377"/>
        <dbReference type="ChEBI" id="CHEBI:30879"/>
        <dbReference type="ChEBI" id="CHEBI:43474"/>
        <dbReference type="ChEBI" id="CHEBI:67140"/>
        <dbReference type="EC" id="3.1.3.2"/>
    </reaction>
</comment>
<dbReference type="InterPro" id="IPR029052">
    <property type="entry name" value="Metallo-depent_PP-like"/>
</dbReference>
<evidence type="ECO:0000313" key="7">
    <source>
        <dbReference type="EMBL" id="PHJ24782.1"/>
    </source>
</evidence>
<keyword evidence="4" id="KW-0378">Hydrolase</keyword>
<dbReference type="PANTHER" id="PTHR10161">
    <property type="entry name" value="TARTRATE-RESISTANT ACID PHOSPHATASE TYPE 5"/>
    <property type="match status" value="1"/>
</dbReference>
<organism evidence="7 8">
    <name type="scientific">Cystoisospora suis</name>
    <dbReference type="NCBI Taxonomy" id="483139"/>
    <lineage>
        <taxon>Eukaryota</taxon>
        <taxon>Sar</taxon>
        <taxon>Alveolata</taxon>
        <taxon>Apicomplexa</taxon>
        <taxon>Conoidasida</taxon>
        <taxon>Coccidia</taxon>
        <taxon>Eucoccidiorida</taxon>
        <taxon>Eimeriorina</taxon>
        <taxon>Sarcocystidae</taxon>
        <taxon>Cystoisospora</taxon>
    </lineage>
</organism>
<feature type="transmembrane region" description="Helical" evidence="6">
    <location>
        <begin position="54"/>
        <end position="72"/>
    </location>
</feature>
<comment type="caution">
    <text evidence="7">The sequence shown here is derived from an EMBL/GenBank/DDBJ whole genome shotgun (WGS) entry which is preliminary data.</text>
</comment>
<evidence type="ECO:0000256" key="1">
    <source>
        <dbReference type="ARBA" id="ARBA00000032"/>
    </source>
</evidence>
<dbReference type="AlphaFoldDB" id="A0A2C6LCP2"/>
<keyword evidence="8" id="KW-1185">Reference proteome</keyword>
<reference evidence="7 8" key="1">
    <citation type="journal article" date="2017" name="Int. J. Parasitol.">
        <title>The genome of the protozoan parasite Cystoisospora suis and a reverse vaccinology approach to identify vaccine candidates.</title>
        <authorList>
            <person name="Palmieri N."/>
            <person name="Shrestha A."/>
            <person name="Ruttkowski B."/>
            <person name="Beck T."/>
            <person name="Vogl C."/>
            <person name="Tomley F."/>
            <person name="Blake D.P."/>
            <person name="Joachim A."/>
        </authorList>
    </citation>
    <scope>NUCLEOTIDE SEQUENCE [LARGE SCALE GENOMIC DNA]</scope>
    <source>
        <strain evidence="7 8">Wien I</strain>
    </source>
</reference>
<evidence type="ECO:0000256" key="5">
    <source>
        <dbReference type="SAM" id="MobiDB-lite"/>
    </source>
</evidence>
<keyword evidence="6" id="KW-1133">Transmembrane helix</keyword>
<dbReference type="InterPro" id="IPR051558">
    <property type="entry name" value="Metallophosphoesterase_PAP"/>
</dbReference>
<accession>A0A2C6LCP2</accession>
<evidence type="ECO:0000256" key="2">
    <source>
        <dbReference type="ARBA" id="ARBA00012646"/>
    </source>
</evidence>
<dbReference type="EC" id="3.1.3.2" evidence="2"/>
<proteinExistence type="predicted"/>
<keyword evidence="3" id="KW-0732">Signal</keyword>
<dbReference type="GeneID" id="94424788"/>
<evidence type="ECO:0000313" key="8">
    <source>
        <dbReference type="Proteomes" id="UP000221165"/>
    </source>
</evidence>
<dbReference type="PANTHER" id="PTHR10161:SF14">
    <property type="entry name" value="TARTRATE-RESISTANT ACID PHOSPHATASE TYPE 5"/>
    <property type="match status" value="1"/>
</dbReference>
<dbReference type="GO" id="GO:0003993">
    <property type="term" value="F:acid phosphatase activity"/>
    <property type="evidence" value="ECO:0007669"/>
    <property type="project" value="UniProtKB-EC"/>
</dbReference>
<evidence type="ECO:0000256" key="6">
    <source>
        <dbReference type="SAM" id="Phobius"/>
    </source>
</evidence>
<feature type="region of interest" description="Disordered" evidence="5">
    <location>
        <begin position="1"/>
        <end position="23"/>
    </location>
</feature>
<dbReference type="RefSeq" id="XP_067926454.1">
    <property type="nucleotide sequence ID" value="XM_068061577.1"/>
</dbReference>
<gene>
    <name evidence="7" type="ORF">CSUI_001371</name>
</gene>
<feature type="transmembrane region" description="Helical" evidence="6">
    <location>
        <begin position="438"/>
        <end position="460"/>
    </location>
</feature>
<dbReference type="Gene3D" id="3.60.21.10">
    <property type="match status" value="1"/>
</dbReference>
<protein>
    <recommendedName>
        <fullName evidence="2">acid phosphatase</fullName>
        <ecNumber evidence="2">3.1.3.2</ecNumber>
    </recommendedName>
</protein>
<keyword evidence="6" id="KW-0812">Transmembrane</keyword>
<name>A0A2C6LCP2_9APIC</name>
<evidence type="ECO:0000256" key="3">
    <source>
        <dbReference type="ARBA" id="ARBA00022729"/>
    </source>
</evidence>
<dbReference type="EMBL" id="MIGC01000542">
    <property type="protein sequence ID" value="PHJ24782.1"/>
    <property type="molecule type" value="Genomic_DNA"/>
</dbReference>
<evidence type="ECO:0000256" key="4">
    <source>
        <dbReference type="ARBA" id="ARBA00022801"/>
    </source>
</evidence>
<dbReference type="Proteomes" id="UP000221165">
    <property type="component" value="Unassembled WGS sequence"/>
</dbReference>
<sequence>MARFPVRNSRPSSVSSAAADVPSGPFCASSSADAAAGAVPSEMMSSRIQVRKRSRISFVSLVGCCLAVFLVATHPASAQLKFAALGNWGFESSSSQMVADTLKKVASTDHISFIASPGSNFAGGVTGLDDPKWKTLYEDVYGDAKGSLKMPFFTVLGGEDWSANYTAQALRTELTYAVNSDKLPVNTTAAAPNGEVAANATVVEEAVQEKKEFPKWTLPNWWYHYLMHFPANTGGAFINSGHKDMSVGMIFIDTWVLSSSFPFSNVTSKAWADLEKTLDLAPKILDYIIVVADRPVYSSGSSKGDSMLQYYLEPLLKKANIDAYISGYDFNLEVISEKDVSHVSCGAGSFGAGSAIVKHSGSLFYSGQPGFCLFELTADGLVTKLIGGSTGEVLFTHTQPLKKRPERKSIDAFNFVTQLPEVKYWPVPAMGKMPGRDVFVRVVGTIGLCIATFFLTLSVASGVSRYMK</sequence>
<dbReference type="CDD" id="cd07378">
    <property type="entry name" value="MPP_ACP5"/>
    <property type="match status" value="1"/>
</dbReference>
<dbReference type="InterPro" id="IPR024927">
    <property type="entry name" value="Acid_PPase"/>
</dbReference>